<evidence type="ECO:0000313" key="1">
    <source>
        <dbReference type="EMBL" id="KCZ80732.1"/>
    </source>
</evidence>
<dbReference type="AlphaFoldDB" id="A0A059F0U4"/>
<dbReference type="PANTHER" id="PTHR47163">
    <property type="entry name" value="DDE_TNP_IS1595 DOMAIN-CONTAINING PROTEIN"/>
    <property type="match status" value="1"/>
</dbReference>
<gene>
    <name evidence="1" type="ORF">H312_01860</name>
</gene>
<reference evidence="2" key="1">
    <citation type="submission" date="2013-02" db="EMBL/GenBank/DDBJ databases">
        <authorList>
            <consortium name="The Broad Institute Genome Sequencing Platform"/>
            <person name="Cuomo C."/>
            <person name="Becnel J."/>
            <person name="Sanscrainte N."/>
            <person name="Walker B."/>
            <person name="Young S.K."/>
            <person name="Zeng Q."/>
            <person name="Gargeya S."/>
            <person name="Fitzgerald M."/>
            <person name="Haas B."/>
            <person name="Abouelleil A."/>
            <person name="Alvarado L."/>
            <person name="Arachchi H.M."/>
            <person name="Berlin A.M."/>
            <person name="Chapman S.B."/>
            <person name="Dewar J."/>
            <person name="Goldberg J."/>
            <person name="Griggs A."/>
            <person name="Gujja S."/>
            <person name="Hansen M."/>
            <person name="Howarth C."/>
            <person name="Imamovic A."/>
            <person name="Larimer J."/>
            <person name="McCowan C."/>
            <person name="Murphy C."/>
            <person name="Neiman D."/>
            <person name="Pearson M."/>
            <person name="Priest M."/>
            <person name="Roberts A."/>
            <person name="Saif S."/>
            <person name="Shea T."/>
            <person name="Sisk P."/>
            <person name="Sykes S."/>
            <person name="Wortman J."/>
            <person name="Nusbaum C."/>
            <person name="Birren B."/>
        </authorList>
    </citation>
    <scope>NUCLEOTIDE SEQUENCE [LARGE SCALE GENOMIC DNA]</scope>
    <source>
        <strain evidence="2">PRA339</strain>
    </source>
</reference>
<dbReference type="VEuPathDB" id="MicrosporidiaDB:H312_01860"/>
<organism evidence="1 2">
    <name type="scientific">Anncaliia algerae PRA339</name>
    <dbReference type="NCBI Taxonomy" id="1288291"/>
    <lineage>
        <taxon>Eukaryota</taxon>
        <taxon>Fungi</taxon>
        <taxon>Fungi incertae sedis</taxon>
        <taxon>Microsporidia</taxon>
        <taxon>Tubulinosematoidea</taxon>
        <taxon>Tubulinosematidae</taxon>
        <taxon>Anncaliia</taxon>
    </lineage>
</organism>
<sequence>MLLTSSKSSYGMGSSKSYMGIWYLDTSKIYKRFYVQVVSDRSADTALSIITELLVLTQQFILMSGEPIEFTSNGYNHKTDNHSLQFVNPMNGVHTQRIESHWIQLKYRIKMMKMFVKMSILYI</sequence>
<proteinExistence type="predicted"/>
<dbReference type="Proteomes" id="UP000030655">
    <property type="component" value="Unassembled WGS sequence"/>
</dbReference>
<dbReference type="OrthoDB" id="8597234at2759"/>
<evidence type="ECO:0000313" key="2">
    <source>
        <dbReference type="Proteomes" id="UP000030655"/>
    </source>
</evidence>
<reference evidence="1 2" key="2">
    <citation type="submission" date="2014-03" db="EMBL/GenBank/DDBJ databases">
        <title>The Genome Sequence of Anncaliia algerae insect isolate PRA339.</title>
        <authorList>
            <consortium name="The Broad Institute Genome Sequencing Platform"/>
            <consortium name="The Broad Institute Genome Sequencing Center for Infectious Disease"/>
            <person name="Cuomo C."/>
            <person name="Becnel J."/>
            <person name="Sanscrainte N."/>
            <person name="Walker B."/>
            <person name="Young S.K."/>
            <person name="Zeng Q."/>
            <person name="Gargeya S."/>
            <person name="Fitzgerald M."/>
            <person name="Haas B."/>
            <person name="Abouelleil A."/>
            <person name="Alvarado L."/>
            <person name="Arachchi H.M."/>
            <person name="Berlin A.M."/>
            <person name="Chapman S.B."/>
            <person name="Dewar J."/>
            <person name="Goldberg J."/>
            <person name="Griggs A."/>
            <person name="Gujja S."/>
            <person name="Hansen M."/>
            <person name="Howarth C."/>
            <person name="Imamovic A."/>
            <person name="Larimer J."/>
            <person name="McCowan C."/>
            <person name="Murphy C."/>
            <person name="Neiman D."/>
            <person name="Pearson M."/>
            <person name="Priest M."/>
            <person name="Roberts A."/>
            <person name="Saif S."/>
            <person name="Shea T."/>
            <person name="Sisk P."/>
            <person name="Sykes S."/>
            <person name="Wortman J."/>
            <person name="Nusbaum C."/>
            <person name="Birren B."/>
        </authorList>
    </citation>
    <scope>NUCLEOTIDE SEQUENCE [LARGE SCALE GENOMIC DNA]</scope>
    <source>
        <strain evidence="1 2">PRA339</strain>
    </source>
</reference>
<accession>A0A059F0U4</accession>
<keyword evidence="2" id="KW-1185">Reference proteome</keyword>
<dbReference type="HOGENOM" id="CLU_2014704_0_0_1"/>
<name>A0A059F0U4_9MICR</name>
<dbReference type="InterPro" id="IPR053164">
    <property type="entry name" value="IS1016-like_transposase"/>
</dbReference>
<protein>
    <submittedName>
        <fullName evidence="1">Uncharacterized protein</fullName>
    </submittedName>
</protein>
<dbReference type="PANTHER" id="PTHR47163:SF2">
    <property type="entry name" value="SI:DKEY-17M8.2"/>
    <property type="match status" value="1"/>
</dbReference>
<dbReference type="EMBL" id="KK365165">
    <property type="protein sequence ID" value="KCZ80732.1"/>
    <property type="molecule type" value="Genomic_DNA"/>
</dbReference>